<evidence type="ECO:0000313" key="4">
    <source>
        <dbReference type="EMBL" id="CCO25087.1"/>
    </source>
</evidence>
<feature type="domain" description="Response regulatory" evidence="2">
    <location>
        <begin position="34"/>
        <end position="158"/>
    </location>
</feature>
<protein>
    <submittedName>
        <fullName evidence="4">Response regulator receiver modulated metal dependent phosphohydrolase</fullName>
    </submittedName>
</protein>
<dbReference type="PROSITE" id="PS51832">
    <property type="entry name" value="HD_GYP"/>
    <property type="match status" value="1"/>
</dbReference>
<keyword evidence="4" id="KW-0378">Hydrolase</keyword>
<dbReference type="PATRIC" id="fig|1121451.3.peg.3031"/>
<dbReference type="eggNOG" id="COG3437">
    <property type="taxonomic scope" value="Bacteria"/>
</dbReference>
<dbReference type="OrthoDB" id="9769359at2"/>
<dbReference type="Gene3D" id="3.40.50.2300">
    <property type="match status" value="1"/>
</dbReference>
<dbReference type="RefSeq" id="WP_015337685.1">
    <property type="nucleotide sequence ID" value="NC_020055.1"/>
</dbReference>
<dbReference type="SMART" id="SM00471">
    <property type="entry name" value="HDc"/>
    <property type="match status" value="1"/>
</dbReference>
<organism evidence="4 5">
    <name type="scientific">Maridesulfovibrio hydrothermalis AM13 = DSM 14728</name>
    <dbReference type="NCBI Taxonomy" id="1121451"/>
    <lineage>
        <taxon>Bacteria</taxon>
        <taxon>Pseudomonadati</taxon>
        <taxon>Thermodesulfobacteriota</taxon>
        <taxon>Desulfovibrionia</taxon>
        <taxon>Desulfovibrionales</taxon>
        <taxon>Desulfovibrionaceae</taxon>
        <taxon>Maridesulfovibrio</taxon>
    </lineage>
</organism>
<dbReference type="InterPro" id="IPR003607">
    <property type="entry name" value="HD/PDEase_dom"/>
</dbReference>
<name>L0RFS6_9BACT</name>
<dbReference type="AlphaFoldDB" id="L0RFS6"/>
<dbReference type="InterPro" id="IPR037522">
    <property type="entry name" value="HD_GYP_dom"/>
</dbReference>
<sequence length="523" mass="58680">MGEDNIPFESDELLFAEEPSVEVMEAKSSSKSWKILIVDDEVDVHSTTRLVLDDFSFEGAGIQFLSAYTAEEALDIMKEHADIAVILLDVVMETNHAGLELVKIIREELENQMVRIILRTGQPGQAPERKVILEYDINDYKHKAELTAQRLFTSVLSALRSYRDILVIEQNRKGLKHIIEASSDLFQQKSVGRLAQGVLTQVISLMGLRDSVYMKGNGVAVSSPDKDDMHIIAATGRYASCHDSVEECGEISDVTRARFKEICDIGHGCFMGNDYIGYLPTRLKGSHLLYVEGGGVAFSEQDEDLLRVFSDNVGIAFDNIYLNQEVLDTQKEIVRMLGEVVEFRSKETAFHVIRVSEIARILGTAMGLDQRVVDELYYASPMHDVGKIGIPDSILLKPGKLTSDELKIMRTHTDIGYNILRASHRKLLKTAATIAHEHHEYWDGSGYPQGLKGDAISIAGRIICVTDVFDALCSERVYKSAWPVDRALEYLKANSEIMFDPALVELFFDSLDEIMEIRKSYQD</sequence>
<dbReference type="PROSITE" id="PS50110">
    <property type="entry name" value="RESPONSE_REGULATORY"/>
    <property type="match status" value="1"/>
</dbReference>
<dbReference type="SMART" id="SM00448">
    <property type="entry name" value="REC"/>
    <property type="match status" value="1"/>
</dbReference>
<dbReference type="PANTHER" id="PTHR45228">
    <property type="entry name" value="CYCLIC DI-GMP PHOSPHODIESTERASE TM_0186-RELATED"/>
    <property type="match status" value="1"/>
</dbReference>
<dbReference type="KEGG" id="dhy:DESAM_22820"/>
<proteinExistence type="predicted"/>
<feature type="modified residue" description="4-aspartylphosphate" evidence="1">
    <location>
        <position position="89"/>
    </location>
</feature>
<dbReference type="Proteomes" id="UP000010808">
    <property type="component" value="Chromosome"/>
</dbReference>
<dbReference type="CDD" id="cd00077">
    <property type="entry name" value="HDc"/>
    <property type="match status" value="1"/>
</dbReference>
<dbReference type="SUPFAM" id="SSF109604">
    <property type="entry name" value="HD-domain/PDEase-like"/>
    <property type="match status" value="1"/>
</dbReference>
<evidence type="ECO:0000256" key="1">
    <source>
        <dbReference type="PROSITE-ProRule" id="PRU00169"/>
    </source>
</evidence>
<keyword evidence="5" id="KW-1185">Reference proteome</keyword>
<dbReference type="Gene3D" id="1.10.3210.10">
    <property type="entry name" value="Hypothetical protein af1432"/>
    <property type="match status" value="1"/>
</dbReference>
<dbReference type="Pfam" id="PF13487">
    <property type="entry name" value="HD_5"/>
    <property type="match status" value="1"/>
</dbReference>
<dbReference type="SUPFAM" id="SSF52172">
    <property type="entry name" value="CheY-like"/>
    <property type="match status" value="1"/>
</dbReference>
<dbReference type="EMBL" id="FO203522">
    <property type="protein sequence ID" value="CCO25087.1"/>
    <property type="molecule type" value="Genomic_DNA"/>
</dbReference>
<dbReference type="Pfam" id="PF11849">
    <property type="entry name" value="DUF3369"/>
    <property type="match status" value="1"/>
</dbReference>
<dbReference type="PANTHER" id="PTHR45228:SF9">
    <property type="entry name" value="3'3'-CGAMP-SPECIFIC PHOSPHODIESTERASE 2"/>
    <property type="match status" value="1"/>
</dbReference>
<dbReference type="HOGENOM" id="CLU_000445_92_10_7"/>
<feature type="domain" description="HD-GYP" evidence="3">
    <location>
        <begin position="326"/>
        <end position="523"/>
    </location>
</feature>
<dbReference type="InterPro" id="IPR011006">
    <property type="entry name" value="CheY-like_superfamily"/>
</dbReference>
<gene>
    <name evidence="4" type="ORF">DESAM_22820</name>
</gene>
<reference evidence="4 5" key="1">
    <citation type="submission" date="2012-10" db="EMBL/GenBank/DDBJ databases">
        <authorList>
            <person name="Genoscope - CEA"/>
        </authorList>
    </citation>
    <scope>NUCLEOTIDE SEQUENCE [LARGE SCALE GENOMIC DNA]</scope>
    <source>
        <strain evidence="5">AM13 / DSM 14728</strain>
    </source>
</reference>
<dbReference type="InterPro" id="IPR052020">
    <property type="entry name" value="Cyclic_di-GMP/3'3'-cGAMP_PDE"/>
</dbReference>
<dbReference type="GO" id="GO:0016787">
    <property type="term" value="F:hydrolase activity"/>
    <property type="evidence" value="ECO:0007669"/>
    <property type="project" value="UniProtKB-KW"/>
</dbReference>
<evidence type="ECO:0000313" key="5">
    <source>
        <dbReference type="Proteomes" id="UP000010808"/>
    </source>
</evidence>
<dbReference type="Pfam" id="PF00072">
    <property type="entry name" value="Response_reg"/>
    <property type="match status" value="1"/>
</dbReference>
<dbReference type="InterPro" id="IPR001789">
    <property type="entry name" value="Sig_transdc_resp-reg_receiver"/>
</dbReference>
<evidence type="ECO:0000259" key="3">
    <source>
        <dbReference type="PROSITE" id="PS51832"/>
    </source>
</evidence>
<dbReference type="STRING" id="1121451.DESAM_22820"/>
<keyword evidence="1" id="KW-0597">Phosphoprotein</keyword>
<accession>L0RFS6</accession>
<dbReference type="InterPro" id="IPR021800">
    <property type="entry name" value="DUF3369"/>
</dbReference>
<evidence type="ECO:0000259" key="2">
    <source>
        <dbReference type="PROSITE" id="PS50110"/>
    </source>
</evidence>
<dbReference type="GO" id="GO:0000160">
    <property type="term" value="P:phosphorelay signal transduction system"/>
    <property type="evidence" value="ECO:0007669"/>
    <property type="project" value="InterPro"/>
</dbReference>